<dbReference type="SUPFAM" id="SSF47336">
    <property type="entry name" value="ACP-like"/>
    <property type="match status" value="2"/>
</dbReference>
<dbReference type="InterPro" id="IPR001242">
    <property type="entry name" value="Condensation_dom"/>
</dbReference>
<feature type="domain" description="Carrier" evidence="3">
    <location>
        <begin position="1531"/>
        <end position="1606"/>
    </location>
</feature>
<dbReference type="Pfam" id="PF00550">
    <property type="entry name" value="PP-binding"/>
    <property type="match status" value="2"/>
</dbReference>
<dbReference type="Gene3D" id="3.40.50.980">
    <property type="match status" value="4"/>
</dbReference>
<dbReference type="PROSITE" id="PS00455">
    <property type="entry name" value="AMP_BINDING"/>
    <property type="match status" value="2"/>
</dbReference>
<evidence type="ECO:0000313" key="6">
    <source>
        <dbReference type="Proteomes" id="UP000094761"/>
    </source>
</evidence>
<dbReference type="Proteomes" id="UP000094761">
    <property type="component" value="Unassembled WGS sequence"/>
</dbReference>
<dbReference type="InterPro" id="IPR023213">
    <property type="entry name" value="CAT-like_dom_sf"/>
</dbReference>
<evidence type="ECO:0000313" key="5">
    <source>
        <dbReference type="EMBL" id="OAM96671.1"/>
    </source>
</evidence>
<dbReference type="PANTHER" id="PTHR45527">
    <property type="entry name" value="NONRIBOSOMAL PEPTIDE SYNTHETASE"/>
    <property type="match status" value="1"/>
</dbReference>
<dbReference type="EMBL" id="JAPFIT010000033">
    <property type="protein sequence ID" value="MDC5743362.1"/>
    <property type="molecule type" value="Genomic_DNA"/>
</dbReference>
<evidence type="ECO:0000313" key="4">
    <source>
        <dbReference type="EMBL" id="MDC5743362.1"/>
    </source>
</evidence>
<evidence type="ECO:0000259" key="3">
    <source>
        <dbReference type="PROSITE" id="PS50075"/>
    </source>
</evidence>
<dbReference type="Gene3D" id="2.30.38.10">
    <property type="entry name" value="Luciferase, Domain 3"/>
    <property type="match status" value="2"/>
</dbReference>
<dbReference type="OrthoDB" id="9757559at2"/>
<dbReference type="GO" id="GO:0003824">
    <property type="term" value="F:catalytic activity"/>
    <property type="evidence" value="ECO:0007669"/>
    <property type="project" value="InterPro"/>
</dbReference>
<dbReference type="InterPro" id="IPR020806">
    <property type="entry name" value="PKS_PP-bd"/>
</dbReference>
<keyword evidence="5" id="KW-0614">Plasmid</keyword>
<evidence type="ECO:0000256" key="2">
    <source>
        <dbReference type="ARBA" id="ARBA00022553"/>
    </source>
</evidence>
<geneLocation type="plasmid" evidence="5">
    <name>p251_like</name>
</geneLocation>
<dbReference type="InterPro" id="IPR000873">
    <property type="entry name" value="AMP-dep_synth/lig_dom"/>
</dbReference>
<proteinExistence type="predicted"/>
<dbReference type="GO" id="GO:0043041">
    <property type="term" value="P:amino acid activation for nonribosomal peptide biosynthetic process"/>
    <property type="evidence" value="ECO:0007669"/>
    <property type="project" value="TreeGrafter"/>
</dbReference>
<reference evidence="4" key="2">
    <citation type="submission" date="2022-11" db="EMBL/GenBank/DDBJ databases">
        <title>Role of the vibriolysin VemA secreted by the emergent pathogen Vibrio europaeus in the colonization of Manila clam mucus.</title>
        <authorList>
            <person name="Martinez C."/>
            <person name="Rodriguez S."/>
            <person name="Vences A."/>
            <person name="Barja J.L."/>
            <person name="Toranzo A.E."/>
            <person name="Dubert J."/>
        </authorList>
    </citation>
    <scope>NUCLEOTIDE SEQUENCE</scope>
    <source>
        <strain evidence="4">3454</strain>
    </source>
</reference>
<dbReference type="PROSITE" id="PS50075">
    <property type="entry name" value="CARRIER"/>
    <property type="match status" value="2"/>
</dbReference>
<dbReference type="SUPFAM" id="SSF56801">
    <property type="entry name" value="Acetyl-CoA synthetase-like"/>
    <property type="match status" value="2"/>
</dbReference>
<dbReference type="GO" id="GO:0044550">
    <property type="term" value="P:secondary metabolite biosynthetic process"/>
    <property type="evidence" value="ECO:0007669"/>
    <property type="project" value="TreeGrafter"/>
</dbReference>
<dbReference type="Gene3D" id="3.30.559.30">
    <property type="entry name" value="Nonribosomal peptide synthetase, condensation domain"/>
    <property type="match status" value="2"/>
</dbReference>
<dbReference type="Gene3D" id="3.30.300.30">
    <property type="match status" value="2"/>
</dbReference>
<keyword evidence="7" id="KW-1185">Reference proteome</keyword>
<sequence>MRSYEKPFIHHHFAEVAQHHDQDIAIADAHRQLSYGQLEALANRVANAIVQRHPHGSAPVIVYMQRTIEAVVTILAILKTGRPYLPVDDSFSESQLAFIAQDSHADCLISDRPLNHPPLPCYRYEDLRNHSLTVAPKIETPSIPPAYIMYTSGSTGRPKGVEIEHAGVLRLVHNSEQITCQAQDVVAHCSSIGFDASTLEIWLPLLNGAQIYVIPKQDVLDFEQFEYQINLGHVSTLWLTVALFNTIFTQHPKALSTLKTLIIGGDALNVNLVREFVRSEHCQLHTFLNGYGPTENTTFTTTFDIFDLDDEHTSVPIGRAITGTEVDIIDDQNQPVSGEQIGELITRGLGLARRYTCPHETQQKFFVYHGQRHYRTGDLVRRLPCGNIEFVSRKDHEVKIRGLRVNLTQVEQAFQQQLNVSQCYVRSDKTTLNERLVAYVEMTEPHPEQEPGLRQSVAEVLPTYMIPERLVLLSAIPLTRNGKLDIEAIEAQERQSASTPSSPAAPAGSILEKVHTLYQSVLANDGQPFATTRSFFELGGNSLQIYQLLNALNEEFHTKLTVKQVLDNPSIQALTTQIEQLAGDDNPAAPIPYTTGQPWPISPAQRRLWYVEKLRPLDNVLALGYTLTGELDVECLKAACHHTIRQHGIFHCRFVERSGEVQLEPAQHALDFQTLQSTDWQTIYEQEIATPFDCHNDPLLRVRLLTTGPNQHLLLLFSNHLILDGWSVQLLLQTISDHYECLHKGYPLSDTVQHDYRTYCLAMANQRCPVTMEKDLAFWNQHLFDCRLPDVLPKAAQPLPLADVKASVHSPRRVRLPRELSEKLTAQAKAEKISLFSLLTHHFGEALCQFSTLEEVVLAIPTANREGCANTIGMFVNTLPFRYHRDSDAQATHHTLQQCLSHAGTYLDEIQHHLNQQQSSTNLDALQVGIALQNTGHDQGLTLTHCDSQFFSLPTVSARFELFAHCFVANHDIEIEFEFDPQRLYPAYVESIHTLFTQRLMASVGLEASRPHGLGTLAPQRGPAYHPEPLQERLEKNWAPLAQQVAVITGEASYCYSQLSEDIQHLRQAFTRAGITQRQRIGIRLDLSYEYIVTVFALLLSGCSFVPLDRRYPQERLQFIIDDADLSGCLALSSPGQPNAPMANIGDCLIHFTSYTSTQSANGNEACLLYTSGSTGTPKGVEICLDSILRLTQSPNFLQLAQETRFLVASSPAFDASLLEIFVPLVNGLSCAVVEKETLLDYPKFSRELARQGINTAWLTVSLFNDIATTRPQTLRHLTGLMIGGDALNLSTVRAFLDSPHCHLTQFVNGYGPTETTTFATWFDILSLHDAHNSVPIGQAINDTHVYLLDAERHPCQCGQVGEIVIGAPWLRPNYHNRPELNQEKYRPNPYYPLDGCRYVYLSGDLGRYNPQGDIEYIGRRDHLVKVRGHRVELSGINHILLAHPMVKNAHVGIVENPDKHIVAYLVPNDTDVEVGDMRSVVMSYLRNTLEPFQVPSGLVFVEHLPLTINGKVDQRALSQYQFEPSEACIPPRNELETQIHRCWAEFIHDDQFCVTARFFDIGGHSLLVPKVLHRLSELIGQNIAFVDFLRHQTVAELALWLSERSEKNQDELVSSLTLRRSQQAHYPVTPAQLNLYFSHEFTNHKALYNIPQARLFDNPLRAVPLQQAVKTLMQQNRVLNTVFAFDEQDNLHMKVRAPQDPEFTVHPVDSLDDAITLCQTLAESPFALLQGPLIRFDFMPIAETDQSVVFINIHHIIADEASMQFLFEALMDIYHQGQSPRSEYDFLDYSHAVTATSPAEHDKALRAFWTTQFSGYEGILKFTANERTDLPDNLGFRQQFDIEAPVLHQLTELANAAQGTLFETALALYQTAASQVAKHRDIVIGFPYSPRVDINLLDTIGYFVDVIPTRVSIPDANTSISDIHERIETNRAFLAHRPINQTISYVSDIRRCYNYAPLVQNVFAFHDQDSAISPVGQSLELDNRYCRFDTVFTVFINNGRGTVVVECAQDLYSYSLLQRLFNAFVDVIQEASSTITEPLLTQQSLVNKEK</sequence>
<dbReference type="Pfam" id="PF13193">
    <property type="entry name" value="AMP-binding_C"/>
    <property type="match status" value="2"/>
</dbReference>
<dbReference type="GO" id="GO:0005737">
    <property type="term" value="C:cytoplasm"/>
    <property type="evidence" value="ECO:0007669"/>
    <property type="project" value="TreeGrafter"/>
</dbReference>
<evidence type="ECO:0000256" key="1">
    <source>
        <dbReference type="ARBA" id="ARBA00022450"/>
    </source>
</evidence>
<dbReference type="InterPro" id="IPR009081">
    <property type="entry name" value="PP-bd_ACP"/>
</dbReference>
<dbReference type="GO" id="GO:0031177">
    <property type="term" value="F:phosphopantetheine binding"/>
    <property type="evidence" value="ECO:0007669"/>
    <property type="project" value="InterPro"/>
</dbReference>
<dbReference type="EMBL" id="LUAX01000008">
    <property type="protein sequence ID" value="OAM96671.1"/>
    <property type="molecule type" value="Genomic_DNA"/>
</dbReference>
<dbReference type="InterPro" id="IPR045851">
    <property type="entry name" value="AMP-bd_C_sf"/>
</dbReference>
<accession>A0A178J469</accession>
<reference evidence="5 6" key="1">
    <citation type="submission" date="2016-03" db="EMBL/GenBank/DDBJ databases">
        <title>Draft genome sequence of the Vibrio tubiashii subs. europaeus.</title>
        <authorList>
            <person name="Spinard E."/>
            <person name="Dubert J."/>
            <person name="Nelson D.R."/>
            <person name="Barja J.L."/>
        </authorList>
    </citation>
    <scope>NUCLEOTIDE SEQUENCE [LARGE SCALE GENOMIC DNA]</scope>
    <source>
        <strain evidence="6">PP-638</strain>
        <strain evidence="5">PP2-638</strain>
        <plasmid evidence="5">p251_like</plasmid>
    </source>
</reference>
<keyword evidence="2" id="KW-0597">Phosphoprotein</keyword>
<dbReference type="RefSeq" id="WP_069669695.1">
    <property type="nucleotide sequence ID" value="NZ_JAPFIM010000025.1"/>
</dbReference>
<dbReference type="Proteomes" id="UP001150001">
    <property type="component" value="Unassembled WGS sequence"/>
</dbReference>
<dbReference type="InterPro" id="IPR025110">
    <property type="entry name" value="AMP-bd_C"/>
</dbReference>
<dbReference type="Gene3D" id="1.10.1200.10">
    <property type="entry name" value="ACP-like"/>
    <property type="match status" value="2"/>
</dbReference>
<dbReference type="PANTHER" id="PTHR45527:SF1">
    <property type="entry name" value="FATTY ACID SYNTHASE"/>
    <property type="match status" value="1"/>
</dbReference>
<name>A0A178J469_9VIBR</name>
<organism evidence="5 6">
    <name type="scientific">Vibrio europaeus</name>
    <dbReference type="NCBI Taxonomy" id="300876"/>
    <lineage>
        <taxon>Bacteria</taxon>
        <taxon>Pseudomonadati</taxon>
        <taxon>Pseudomonadota</taxon>
        <taxon>Gammaproteobacteria</taxon>
        <taxon>Vibrionales</taxon>
        <taxon>Vibrionaceae</taxon>
        <taxon>Vibrio</taxon>
        <taxon>Vibrio oreintalis group</taxon>
    </lineage>
</organism>
<dbReference type="InterPro" id="IPR020845">
    <property type="entry name" value="AMP-binding_CS"/>
</dbReference>
<keyword evidence="1" id="KW-0596">Phosphopantetheine</keyword>
<dbReference type="InterPro" id="IPR036736">
    <property type="entry name" value="ACP-like_sf"/>
</dbReference>
<evidence type="ECO:0000313" key="7">
    <source>
        <dbReference type="Proteomes" id="UP001150001"/>
    </source>
</evidence>
<dbReference type="Gene3D" id="3.30.559.10">
    <property type="entry name" value="Chloramphenicol acetyltransferase-like domain"/>
    <property type="match status" value="2"/>
</dbReference>
<comment type="caution">
    <text evidence="5">The sequence shown here is derived from an EMBL/GenBank/DDBJ whole genome shotgun (WGS) entry which is preliminary data.</text>
</comment>
<dbReference type="Pfam" id="PF00501">
    <property type="entry name" value="AMP-binding"/>
    <property type="match status" value="2"/>
</dbReference>
<protein>
    <submittedName>
        <fullName evidence="4">AMP-binding protein</fullName>
    </submittedName>
    <submittedName>
        <fullName evidence="5">Non-ribosomal peptide synthetase</fullName>
    </submittedName>
</protein>
<dbReference type="SUPFAM" id="SSF52777">
    <property type="entry name" value="CoA-dependent acyltransferases"/>
    <property type="match status" value="4"/>
</dbReference>
<dbReference type="SMART" id="SM00823">
    <property type="entry name" value="PKS_PP"/>
    <property type="match status" value="2"/>
</dbReference>
<dbReference type="Pfam" id="PF00668">
    <property type="entry name" value="Condensation"/>
    <property type="match status" value="2"/>
</dbReference>
<gene>
    <name evidence="5" type="ORF">AZ468_23535</name>
    <name evidence="4" type="ORF">OPW20_25185</name>
</gene>
<feature type="domain" description="Carrier" evidence="3">
    <location>
        <begin position="505"/>
        <end position="582"/>
    </location>
</feature>